<dbReference type="PROSITE" id="PS00129">
    <property type="entry name" value="GLYCOSYL_HYDROL_F31_1"/>
    <property type="match status" value="1"/>
</dbReference>
<dbReference type="InterPro" id="IPR000322">
    <property type="entry name" value="Glyco_hydro_31_TIM"/>
</dbReference>
<feature type="domain" description="Glycosyl hydrolase family 31 C-terminal" evidence="7">
    <location>
        <begin position="518"/>
        <end position="600"/>
    </location>
</feature>
<comment type="similarity">
    <text evidence="1 4">Belongs to the glycosyl hydrolase 31 family.</text>
</comment>
<dbReference type="SUPFAM" id="SSF51011">
    <property type="entry name" value="Glycosyl hydrolase domain"/>
    <property type="match status" value="1"/>
</dbReference>
<name>A0AAT9GMX0_9CREN</name>
<dbReference type="Gene3D" id="3.20.20.80">
    <property type="entry name" value="Glycosidases"/>
    <property type="match status" value="1"/>
</dbReference>
<protein>
    <submittedName>
        <fullName evidence="8">Alpha-glucosidase MalA</fullName>
    </submittedName>
</protein>
<dbReference type="InterPro" id="IPR030458">
    <property type="entry name" value="Glyco_hydro_31_AS"/>
</dbReference>
<dbReference type="PANTHER" id="PTHR22762:SF120">
    <property type="entry name" value="HETEROGLYCAN GLUCOSIDASE 1"/>
    <property type="match status" value="1"/>
</dbReference>
<dbReference type="PANTHER" id="PTHR22762">
    <property type="entry name" value="ALPHA-GLUCOSIDASE"/>
    <property type="match status" value="1"/>
</dbReference>
<dbReference type="InterPro" id="IPR017853">
    <property type="entry name" value="GH"/>
</dbReference>
<accession>A0AAT9GMX0</accession>
<feature type="domain" description="Glycoside hydrolase family 31 N-terminal" evidence="6">
    <location>
        <begin position="37"/>
        <end position="118"/>
    </location>
</feature>
<dbReference type="GO" id="GO:0004553">
    <property type="term" value="F:hydrolase activity, hydrolyzing O-glycosyl compounds"/>
    <property type="evidence" value="ECO:0007669"/>
    <property type="project" value="InterPro"/>
</dbReference>
<gene>
    <name evidence="8" type="primary">malA</name>
    <name evidence="8" type="ORF">SJAV_00120</name>
</gene>
<dbReference type="NCBIfam" id="NF040948">
    <property type="entry name" value="alpha_gluc_MalA"/>
    <property type="match status" value="1"/>
</dbReference>
<dbReference type="SUPFAM" id="SSF51445">
    <property type="entry name" value="(Trans)glycosidases"/>
    <property type="match status" value="1"/>
</dbReference>
<dbReference type="InterPro" id="IPR013780">
    <property type="entry name" value="Glyco_hydro_b"/>
</dbReference>
<evidence type="ECO:0000259" key="6">
    <source>
        <dbReference type="Pfam" id="PF13802"/>
    </source>
</evidence>
<dbReference type="SUPFAM" id="SSF74650">
    <property type="entry name" value="Galactose mutarotase-like"/>
    <property type="match status" value="1"/>
</dbReference>
<dbReference type="Pfam" id="PF13802">
    <property type="entry name" value="Gal_mutarotas_2"/>
    <property type="match status" value="1"/>
</dbReference>
<dbReference type="InterPro" id="IPR011013">
    <property type="entry name" value="Gal_mutarotase_sf_dom"/>
</dbReference>
<dbReference type="EMBL" id="AP031322">
    <property type="protein sequence ID" value="BFH72068.1"/>
    <property type="molecule type" value="Genomic_DNA"/>
</dbReference>
<keyword evidence="2 4" id="KW-0378">Hydrolase</keyword>
<evidence type="ECO:0000259" key="7">
    <source>
        <dbReference type="Pfam" id="PF21365"/>
    </source>
</evidence>
<evidence type="ECO:0000256" key="2">
    <source>
        <dbReference type="ARBA" id="ARBA00022801"/>
    </source>
</evidence>
<dbReference type="InterPro" id="IPR025887">
    <property type="entry name" value="Glyco_hydro_31_N_dom"/>
</dbReference>
<evidence type="ECO:0000256" key="1">
    <source>
        <dbReference type="ARBA" id="ARBA00007806"/>
    </source>
</evidence>
<dbReference type="AlphaFoldDB" id="A0AAT9GMX0"/>
<dbReference type="InterPro" id="IPR048395">
    <property type="entry name" value="Glyco_hydro_31_C"/>
</dbReference>
<feature type="domain" description="Glycoside hydrolase family 31 TIM barrel" evidence="5">
    <location>
        <begin position="166"/>
        <end position="510"/>
    </location>
</feature>
<dbReference type="KEGG" id="sjv:SJAV_00120"/>
<organism evidence="8">
    <name type="scientific">Sulfurisphaera javensis</name>
    <dbReference type="NCBI Taxonomy" id="2049879"/>
    <lineage>
        <taxon>Archaea</taxon>
        <taxon>Thermoproteota</taxon>
        <taxon>Thermoprotei</taxon>
        <taxon>Sulfolobales</taxon>
        <taxon>Sulfolobaceae</taxon>
        <taxon>Sulfurisphaera</taxon>
    </lineage>
</organism>
<dbReference type="CDD" id="cd14752">
    <property type="entry name" value="GH31_N"/>
    <property type="match status" value="1"/>
</dbReference>
<dbReference type="GO" id="GO:0005975">
    <property type="term" value="P:carbohydrate metabolic process"/>
    <property type="evidence" value="ECO:0007669"/>
    <property type="project" value="InterPro"/>
</dbReference>
<dbReference type="Gene3D" id="2.60.40.1760">
    <property type="entry name" value="glycosyl hydrolase (family 31)"/>
    <property type="match status" value="1"/>
</dbReference>
<dbReference type="Gene3D" id="2.60.40.1180">
    <property type="entry name" value="Golgi alpha-mannosidase II"/>
    <property type="match status" value="1"/>
</dbReference>
<dbReference type="InterPro" id="IPR053497">
    <property type="entry name" value="GH31_Enzymes"/>
</dbReference>
<sequence>MQVEEKDGIYRIRINNPLPPVEFNFQGVNSSKSLHDFNLTIEEKENSLIISKPLELEEHIVGLGEKAVELDRRRFRFRMCNIDAGKYFKFSDPLYINIPFFISVYKGKATGYFINSASCDLVIDIGVSDYSKIKIFVPHRDVELFIFEGPTIEKVLERYTDVTGKPYLMPEWALGYMISRYSYYPQDYIIKLVDLMKEFRVTAVFLDIDFMDSFKLFTWDKEKFPDPQKFIEELHKRGVKLITIVDHSVRADQKYPIFISGLGKFCETGKGELFVGKLWPGNTVYPDFFKEETRKWWSELIYNWLKQGVDGIWLDMNEPTDFTTYDTYYEILNQLHATMKDERLLLTFPPNVVHEYKGKKVPHLMIRNAYPLYEAMATFEGFKDKEPFILSRSGYAGIQKYACVWTGDNTPSWDDLKLQLQLVLGLSISGVSCVGIDIGAFQGRGSRDIDNSPELLVKYFGIALFFPFFRTHKATNGIDTEPIFLPSYYREKMKKIIDTRYKFLPYLYSLAIESHETGHPIIRPLFYDFQEDENTYRIEDEYMVGKFLLYAPIITPTERRLVYLPSGRWMEFWTKEIFEGNSWINSSSDLPIYIREGSIIPLENNDILTFGNYGKFKYNNVFIEREGNLLKLSKPFFVRKIITEKKEIEVNKELTSIDL</sequence>
<evidence type="ECO:0000313" key="8">
    <source>
        <dbReference type="EMBL" id="BFH72068.1"/>
    </source>
</evidence>
<evidence type="ECO:0000256" key="3">
    <source>
        <dbReference type="ARBA" id="ARBA00023295"/>
    </source>
</evidence>
<keyword evidence="3 4" id="KW-0326">Glycosidase</keyword>
<dbReference type="CDD" id="cd06604">
    <property type="entry name" value="GH31_glucosidase_II_MalA"/>
    <property type="match status" value="1"/>
</dbReference>
<evidence type="ECO:0000256" key="4">
    <source>
        <dbReference type="RuleBase" id="RU361185"/>
    </source>
</evidence>
<dbReference type="Pfam" id="PF01055">
    <property type="entry name" value="Glyco_hydro_31_2nd"/>
    <property type="match status" value="1"/>
</dbReference>
<evidence type="ECO:0000259" key="5">
    <source>
        <dbReference type="Pfam" id="PF01055"/>
    </source>
</evidence>
<dbReference type="GO" id="GO:0030246">
    <property type="term" value="F:carbohydrate binding"/>
    <property type="evidence" value="ECO:0007669"/>
    <property type="project" value="InterPro"/>
</dbReference>
<reference evidence="8" key="1">
    <citation type="submission" date="2024-03" db="EMBL/GenBank/DDBJ databases">
        <title>Complete genome sequence of Sulfurisphaera javensis strain KD-1.</title>
        <authorList>
            <person name="Sakai H."/>
            <person name="Nur N."/>
            <person name="Suwanto A."/>
            <person name="Kurosawa N."/>
        </authorList>
    </citation>
    <scope>NUCLEOTIDE SEQUENCE</scope>
    <source>
        <strain evidence="8">KD-1</strain>
    </source>
</reference>
<dbReference type="Pfam" id="PF21365">
    <property type="entry name" value="Glyco_hydro_31_3rd"/>
    <property type="match status" value="1"/>
</dbReference>
<proteinExistence type="inferred from homology"/>